<sequence length="323" mass="35382">MDDDVIDERMAVMLLLILERRRGARSPAAPYVEAIPARFRTPLHYSDDETRGLLGTNLHAATSQQRKTLELVLRERVRPAGARLFAAMRAWERERRGWFGRTFVGGFTSAGKITEDEFRWAYSAYWSRALSLPIGADPSAPTVEAIVPGIDFANHSCGAPNARWEVRGVRGGAPDPNDPSGSGPRVELLGEFGSLPAPGEEVVISYGDKTNEELLFVHGFADRDNPHDALVLQPPWAVVLPAVPPARGLAGLDETTVDTLTLWGLSPKALEYELHAEAASERRVDEVVAADPLAPPVVKAAAVYRSGVARMTRRYANEAARWK</sequence>
<keyword evidence="2" id="KW-1185">Reference proteome</keyword>
<organism evidence="1 2">
    <name type="scientific">Micromonas commoda (strain RCC299 / NOUM17 / CCMP2709)</name>
    <name type="common">Picoplanktonic green alga</name>
    <dbReference type="NCBI Taxonomy" id="296587"/>
    <lineage>
        <taxon>Eukaryota</taxon>
        <taxon>Viridiplantae</taxon>
        <taxon>Chlorophyta</taxon>
        <taxon>Mamiellophyceae</taxon>
        <taxon>Mamiellales</taxon>
        <taxon>Mamiellaceae</taxon>
        <taxon>Micromonas</taxon>
    </lineage>
</organism>
<protein>
    <recommendedName>
        <fullName evidence="3">SET domain-containing protein</fullName>
    </recommendedName>
</protein>
<dbReference type="PANTHER" id="PTHR13271:SF154">
    <property type="entry name" value="GRIP DOMAIN-CONTAINING PROTEIN"/>
    <property type="match status" value="1"/>
</dbReference>
<dbReference type="OrthoDB" id="42889at2759"/>
<evidence type="ECO:0000313" key="1">
    <source>
        <dbReference type="EMBL" id="ACO60669.1"/>
    </source>
</evidence>
<dbReference type="GO" id="GO:0016279">
    <property type="term" value="F:protein-lysine N-methyltransferase activity"/>
    <property type="evidence" value="ECO:0007669"/>
    <property type="project" value="TreeGrafter"/>
</dbReference>
<dbReference type="Gene3D" id="3.90.1410.10">
    <property type="entry name" value="set domain protein methyltransferase, domain 1"/>
    <property type="match status" value="1"/>
</dbReference>
<gene>
    <name evidence="1" type="ORF">MICPUN_97082</name>
</gene>
<dbReference type="InterPro" id="IPR050600">
    <property type="entry name" value="SETD3_SETD6_MTase"/>
</dbReference>
<evidence type="ECO:0000313" key="2">
    <source>
        <dbReference type="Proteomes" id="UP000002009"/>
    </source>
</evidence>
<accession>C1DZK9</accession>
<dbReference type="AlphaFoldDB" id="C1DZK9"/>
<dbReference type="eggNOG" id="KOG1337">
    <property type="taxonomic scope" value="Eukaryota"/>
</dbReference>
<evidence type="ECO:0008006" key="3">
    <source>
        <dbReference type="Google" id="ProtNLM"/>
    </source>
</evidence>
<dbReference type="CDD" id="cd10527">
    <property type="entry name" value="SET_LSMT"/>
    <property type="match status" value="1"/>
</dbReference>
<name>C1DZK9_MICCC</name>
<dbReference type="EMBL" id="CP001323">
    <property type="protein sequence ID" value="ACO60669.1"/>
    <property type="molecule type" value="Genomic_DNA"/>
</dbReference>
<dbReference type="OMA" id="FRWAYSA"/>
<dbReference type="KEGG" id="mis:MICPUN_97082"/>
<dbReference type="InParanoid" id="C1DZK9"/>
<proteinExistence type="predicted"/>
<dbReference type="PANTHER" id="PTHR13271">
    <property type="entry name" value="UNCHARACTERIZED PUTATIVE METHYLTRANSFERASE"/>
    <property type="match status" value="1"/>
</dbReference>
<dbReference type="SUPFAM" id="SSF82199">
    <property type="entry name" value="SET domain"/>
    <property type="match status" value="1"/>
</dbReference>
<dbReference type="GeneID" id="8241072"/>
<dbReference type="InterPro" id="IPR046341">
    <property type="entry name" value="SET_dom_sf"/>
</dbReference>
<dbReference type="RefSeq" id="XP_002499410.1">
    <property type="nucleotide sequence ID" value="XM_002499365.1"/>
</dbReference>
<reference evidence="1 2" key="1">
    <citation type="journal article" date="2009" name="Science">
        <title>Green evolution and dynamic adaptations revealed by genomes of the marine picoeukaryotes Micromonas.</title>
        <authorList>
            <person name="Worden A.Z."/>
            <person name="Lee J.H."/>
            <person name="Mock T."/>
            <person name="Rouze P."/>
            <person name="Simmons M.P."/>
            <person name="Aerts A.L."/>
            <person name="Allen A.E."/>
            <person name="Cuvelier M.L."/>
            <person name="Derelle E."/>
            <person name="Everett M.V."/>
            <person name="Foulon E."/>
            <person name="Grimwood J."/>
            <person name="Gundlach H."/>
            <person name="Henrissat B."/>
            <person name="Napoli C."/>
            <person name="McDonald S.M."/>
            <person name="Parker M.S."/>
            <person name="Rombauts S."/>
            <person name="Salamov A."/>
            <person name="Von Dassow P."/>
            <person name="Badger J.H."/>
            <person name="Coutinho P.M."/>
            <person name="Demir E."/>
            <person name="Dubchak I."/>
            <person name="Gentemann C."/>
            <person name="Eikrem W."/>
            <person name="Gready J.E."/>
            <person name="John U."/>
            <person name="Lanier W."/>
            <person name="Lindquist E.A."/>
            <person name="Lucas S."/>
            <person name="Mayer K.F."/>
            <person name="Moreau H."/>
            <person name="Not F."/>
            <person name="Otillar R."/>
            <person name="Panaud O."/>
            <person name="Pangilinan J."/>
            <person name="Paulsen I."/>
            <person name="Piegu B."/>
            <person name="Poliakov A."/>
            <person name="Robbens S."/>
            <person name="Schmutz J."/>
            <person name="Toulza E."/>
            <person name="Wyss T."/>
            <person name="Zelensky A."/>
            <person name="Zhou K."/>
            <person name="Armbrust E.V."/>
            <person name="Bhattacharya D."/>
            <person name="Goodenough U.W."/>
            <person name="Van de Peer Y."/>
            <person name="Grigoriev I.V."/>
        </authorList>
    </citation>
    <scope>NUCLEOTIDE SEQUENCE [LARGE SCALE GENOMIC DNA]</scope>
    <source>
        <strain evidence="2">RCC299 / NOUM17</strain>
    </source>
</reference>
<dbReference type="Proteomes" id="UP000002009">
    <property type="component" value="Chromosome 2"/>
</dbReference>